<dbReference type="PIRSF" id="PIRSF000097">
    <property type="entry name" value="AKR"/>
    <property type="match status" value="1"/>
</dbReference>
<sequence>MRTVSTPSGAAMPVLGLGTWRLGENTGLRVAEVAAVRIAIKMGYRLIDTAEMYGDGGSEEVVGRAIAEAIDAGEVRRDELFIVSKVLPHNASRKGTEQACARSLQRLGLDRIDLYLLHWQGSHPLRDTCAALQALAARGEIGQWGVSNFDVDDMAELNALGEGKDCAANQVYYSLSERGPEFSLLPWLRNHGQPLMAYSPIDQGALATDLELGALAARRGVTAAQLALARLLAEPGVVAIPKAVREGHLRENLAAADLVLTSEDIAEIDRLHPPPRRKTPLAMI</sequence>
<dbReference type="PANTHER" id="PTHR43638:SF3">
    <property type="entry name" value="ALDEHYDE REDUCTASE"/>
    <property type="match status" value="1"/>
</dbReference>
<dbReference type="PANTHER" id="PTHR43638">
    <property type="entry name" value="OXIDOREDUCTASE, ALDO/KETO REDUCTASE FAMILY PROTEIN"/>
    <property type="match status" value="1"/>
</dbReference>
<feature type="domain" description="NADP-dependent oxidoreductase" evidence="1">
    <location>
        <begin position="15"/>
        <end position="271"/>
    </location>
</feature>
<dbReference type="Proteomes" id="UP001385892">
    <property type="component" value="Unassembled WGS sequence"/>
</dbReference>
<dbReference type="RefSeq" id="WP_340341480.1">
    <property type="nucleotide sequence ID" value="NZ_JBBKZT010000002.1"/>
</dbReference>
<dbReference type="InterPro" id="IPR036812">
    <property type="entry name" value="NAD(P)_OxRdtase_dom_sf"/>
</dbReference>
<protein>
    <submittedName>
        <fullName evidence="2">Aldo/keto reductase</fullName>
    </submittedName>
</protein>
<reference evidence="2 3" key="1">
    <citation type="submission" date="2024-03" db="EMBL/GenBank/DDBJ databases">
        <title>Novel species of the genus Variovorax.</title>
        <authorList>
            <person name="Liu Q."/>
            <person name="Xin Y.-H."/>
        </authorList>
    </citation>
    <scope>NUCLEOTIDE SEQUENCE [LARGE SCALE GENOMIC DNA]</scope>
    <source>
        <strain evidence="2 3">KACC 18900</strain>
    </source>
</reference>
<comment type="caution">
    <text evidence="2">The sequence shown here is derived from an EMBL/GenBank/DDBJ whole genome shotgun (WGS) entry which is preliminary data.</text>
</comment>
<evidence type="ECO:0000313" key="3">
    <source>
        <dbReference type="Proteomes" id="UP001385892"/>
    </source>
</evidence>
<accession>A0ABU8WFI7</accession>
<keyword evidence="3" id="KW-1185">Reference proteome</keyword>
<dbReference type="PRINTS" id="PR00069">
    <property type="entry name" value="ALDKETRDTASE"/>
</dbReference>
<proteinExistence type="predicted"/>
<dbReference type="InterPro" id="IPR023210">
    <property type="entry name" value="NADP_OxRdtase_dom"/>
</dbReference>
<evidence type="ECO:0000259" key="1">
    <source>
        <dbReference type="Pfam" id="PF00248"/>
    </source>
</evidence>
<dbReference type="Pfam" id="PF00248">
    <property type="entry name" value="Aldo_ket_red"/>
    <property type="match status" value="1"/>
</dbReference>
<gene>
    <name evidence="2" type="ORF">WKW82_06385</name>
</gene>
<evidence type="ECO:0000313" key="2">
    <source>
        <dbReference type="EMBL" id="MEJ8846266.1"/>
    </source>
</evidence>
<dbReference type="Gene3D" id="3.20.20.100">
    <property type="entry name" value="NADP-dependent oxidoreductase domain"/>
    <property type="match status" value="1"/>
</dbReference>
<dbReference type="SUPFAM" id="SSF51430">
    <property type="entry name" value="NAD(P)-linked oxidoreductase"/>
    <property type="match status" value="1"/>
</dbReference>
<dbReference type="EMBL" id="JBBKZT010000002">
    <property type="protein sequence ID" value="MEJ8846266.1"/>
    <property type="molecule type" value="Genomic_DNA"/>
</dbReference>
<name>A0ABU8WFI7_9BURK</name>
<dbReference type="InterPro" id="IPR020471">
    <property type="entry name" value="AKR"/>
</dbReference>
<organism evidence="2 3">
    <name type="scientific">Variovorax rhizosphaerae</name>
    <dbReference type="NCBI Taxonomy" id="1836200"/>
    <lineage>
        <taxon>Bacteria</taxon>
        <taxon>Pseudomonadati</taxon>
        <taxon>Pseudomonadota</taxon>
        <taxon>Betaproteobacteria</taxon>
        <taxon>Burkholderiales</taxon>
        <taxon>Comamonadaceae</taxon>
        <taxon>Variovorax</taxon>
    </lineage>
</organism>